<dbReference type="CDD" id="cd07818">
    <property type="entry name" value="SRPBCC_1"/>
    <property type="match status" value="1"/>
</dbReference>
<keyword evidence="2" id="KW-1185">Reference proteome</keyword>
<sequence length="158" mass="17760">MAPFSAAHTIRIDVPPGRVHPLIDNLFRWPEWSPWDHADPGLERQFSGAEFGIGAEYAWQGDRRGGAGNLSITESTPFWITIDIHLDRPWRSHSRMRFIVLPGNDQTTTELVWTMTQETTGLSFLSALSLNMEAVIGTLFKESLGRIKEIAENPRSAS</sequence>
<evidence type="ECO:0000313" key="2">
    <source>
        <dbReference type="Proteomes" id="UP000215896"/>
    </source>
</evidence>
<dbReference type="EMBL" id="NMVO01000003">
    <property type="protein sequence ID" value="OYO16410.1"/>
    <property type="molecule type" value="Genomic_DNA"/>
</dbReference>
<evidence type="ECO:0000313" key="1">
    <source>
        <dbReference type="EMBL" id="OYO16410.1"/>
    </source>
</evidence>
<protein>
    <recommendedName>
        <fullName evidence="3">Polyketide cyclase</fullName>
    </recommendedName>
</protein>
<dbReference type="OrthoDB" id="9807923at2"/>
<dbReference type="AlphaFoldDB" id="A0A255GKR5"/>
<dbReference type="RefSeq" id="WP_094357542.1">
    <property type="nucleotide sequence ID" value="NZ_NMVK01000012.1"/>
</dbReference>
<name>A0A255GKR5_9ACTN</name>
<dbReference type="SUPFAM" id="SSF55961">
    <property type="entry name" value="Bet v1-like"/>
    <property type="match status" value="1"/>
</dbReference>
<gene>
    <name evidence="1" type="ORF">CGZ94_04300</name>
</gene>
<dbReference type="Proteomes" id="UP000215896">
    <property type="component" value="Unassembled WGS sequence"/>
</dbReference>
<proteinExistence type="predicted"/>
<reference evidence="1 2" key="1">
    <citation type="submission" date="2017-07" db="EMBL/GenBank/DDBJ databases">
        <title>Draft whole genome sequences of clinical Proprionibacteriaceae strains.</title>
        <authorList>
            <person name="Bernier A.-M."/>
            <person name="Bernard K."/>
            <person name="Domingo M.-C."/>
        </authorList>
    </citation>
    <scope>NUCLEOTIDE SEQUENCE [LARGE SCALE GENOMIC DNA]</scope>
    <source>
        <strain evidence="1 2">NML 030167</strain>
    </source>
</reference>
<comment type="caution">
    <text evidence="1">The sequence shown here is derived from an EMBL/GenBank/DDBJ whole genome shotgun (WGS) entry which is preliminary data.</text>
</comment>
<organism evidence="1 2">
    <name type="scientific">Enemella evansiae</name>
    <dbReference type="NCBI Taxonomy" id="2016499"/>
    <lineage>
        <taxon>Bacteria</taxon>
        <taxon>Bacillati</taxon>
        <taxon>Actinomycetota</taxon>
        <taxon>Actinomycetes</taxon>
        <taxon>Propionibacteriales</taxon>
        <taxon>Propionibacteriaceae</taxon>
        <taxon>Enemella</taxon>
    </lineage>
</organism>
<dbReference type="Gene3D" id="3.30.530.20">
    <property type="match status" value="1"/>
</dbReference>
<evidence type="ECO:0008006" key="3">
    <source>
        <dbReference type="Google" id="ProtNLM"/>
    </source>
</evidence>
<accession>A0A255GKR5</accession>
<dbReference type="InterPro" id="IPR023393">
    <property type="entry name" value="START-like_dom_sf"/>
</dbReference>